<evidence type="ECO:0000256" key="3">
    <source>
        <dbReference type="SAM" id="SignalP"/>
    </source>
</evidence>
<reference evidence="6 7" key="1">
    <citation type="submission" date="2016-11" db="EMBL/GenBank/DDBJ databases">
        <title>Study of marine rhodopsin-containing bacteria.</title>
        <authorList>
            <person name="Yoshizawa S."/>
            <person name="Kumagai Y."/>
            <person name="Kogure K."/>
        </authorList>
    </citation>
    <scope>NUCLEOTIDE SEQUENCE [LARGE SCALE GENOMIC DNA]</scope>
    <source>
        <strain evidence="6 7">SG-29</strain>
    </source>
</reference>
<dbReference type="RefSeq" id="WP_094548039.1">
    <property type="nucleotide sequence ID" value="NZ_MQWB01000001.1"/>
</dbReference>
<dbReference type="InParanoid" id="A0A259TZR2"/>
<dbReference type="Pfam" id="PF10531">
    <property type="entry name" value="SLBB"/>
    <property type="match status" value="1"/>
</dbReference>
<gene>
    <name evidence="6" type="ORF">BSZ36_08945</name>
</gene>
<proteinExistence type="predicted"/>
<keyword evidence="2" id="KW-1133">Transmembrane helix</keyword>
<evidence type="ECO:0000259" key="5">
    <source>
        <dbReference type="Pfam" id="PF10531"/>
    </source>
</evidence>
<dbReference type="InterPro" id="IPR003715">
    <property type="entry name" value="Poly_export_N"/>
</dbReference>
<feature type="domain" description="Soluble ligand binding" evidence="5">
    <location>
        <begin position="328"/>
        <end position="375"/>
    </location>
</feature>
<keyword evidence="1 3" id="KW-0732">Signal</keyword>
<keyword evidence="2" id="KW-0812">Transmembrane</keyword>
<dbReference type="InterPro" id="IPR049712">
    <property type="entry name" value="Poly_export"/>
</dbReference>
<evidence type="ECO:0000313" key="6">
    <source>
        <dbReference type="EMBL" id="OZC03087.1"/>
    </source>
</evidence>
<evidence type="ECO:0000256" key="1">
    <source>
        <dbReference type="ARBA" id="ARBA00022729"/>
    </source>
</evidence>
<comment type="caution">
    <text evidence="6">The sequence shown here is derived from an EMBL/GenBank/DDBJ whole genome shotgun (WGS) entry which is preliminary data.</text>
</comment>
<dbReference type="InterPro" id="IPR019554">
    <property type="entry name" value="Soluble_ligand-bd"/>
</dbReference>
<feature type="transmembrane region" description="Helical" evidence="2">
    <location>
        <begin position="564"/>
        <end position="585"/>
    </location>
</feature>
<feature type="domain" description="Polysaccharide export protein N-terminal" evidence="4">
    <location>
        <begin position="55"/>
        <end position="126"/>
    </location>
</feature>
<organism evidence="6 7">
    <name type="scientific">Rubricoccus marinus</name>
    <dbReference type="NCBI Taxonomy" id="716817"/>
    <lineage>
        <taxon>Bacteria</taxon>
        <taxon>Pseudomonadati</taxon>
        <taxon>Rhodothermota</taxon>
        <taxon>Rhodothermia</taxon>
        <taxon>Rhodothermales</taxon>
        <taxon>Rubricoccaceae</taxon>
        <taxon>Rubricoccus</taxon>
    </lineage>
</organism>
<dbReference type="Proteomes" id="UP000216446">
    <property type="component" value="Unassembled WGS sequence"/>
</dbReference>
<dbReference type="Gene3D" id="3.10.560.10">
    <property type="entry name" value="Outer membrane lipoprotein wza domain like"/>
    <property type="match status" value="2"/>
</dbReference>
<keyword evidence="2" id="KW-0472">Membrane</keyword>
<evidence type="ECO:0000259" key="4">
    <source>
        <dbReference type="Pfam" id="PF02563"/>
    </source>
</evidence>
<dbReference type="OrthoDB" id="9808948at2"/>
<name>A0A259TZR2_9BACT</name>
<dbReference type="PANTHER" id="PTHR33619:SF3">
    <property type="entry name" value="POLYSACCHARIDE EXPORT PROTEIN GFCE-RELATED"/>
    <property type="match status" value="1"/>
</dbReference>
<evidence type="ECO:0000256" key="2">
    <source>
        <dbReference type="SAM" id="Phobius"/>
    </source>
</evidence>
<feature type="chain" id="PRO_5013351304" evidence="3">
    <location>
        <begin position="24"/>
        <end position="587"/>
    </location>
</feature>
<keyword evidence="7" id="KW-1185">Reference proteome</keyword>
<dbReference type="PANTHER" id="PTHR33619">
    <property type="entry name" value="POLYSACCHARIDE EXPORT PROTEIN GFCE-RELATED"/>
    <property type="match status" value="1"/>
</dbReference>
<feature type="signal peptide" evidence="3">
    <location>
        <begin position="1"/>
        <end position="23"/>
    </location>
</feature>
<dbReference type="AlphaFoldDB" id="A0A259TZR2"/>
<sequence length="587" mass="62506">MVFSPRILALALLACLVASGAHAQSNPFGTGLPSIPRTGSINGADDIALEGSVDETEYLVGPGDTFLVAIGGGSAARQFTAVVTADGRLVIPEAGTFNVAGRTLESVRRQSEAALGRRYTNVTTAIALASPRRFSVHVTGAVPEPGRHAVRAAARVEDALMVARPATAMRDSDRLTLDTYRQPVSTTRREARPAYRNVTVRHTDGTESRIDIARYLVTGDTRYNPYLQDGDAVHLPTFDPSREGVFVSGDVPYRGVYDTRPGDTALALLTLASGDRAESTIRAFRVTRMGGRDVTDVPLAEAAAFQVQPRDQIYAIGLAPEAGTATALGSVRYPGTYPITSGVTTLRSLLDMAGGLADDALVRGAYIERSAQSEPEAVRAEVSGEESLLSAAPRLSRLDSLSLGIGRLSGLDFVSRRLFVQETFRTPRLSVDLADALASGDDIALEDGDRLVVPEDFGLVRVYGQVVRPGYVPYSPGLAPEAYVQAVGGVAPSATDVYVVDAATGLFASGGLVREGDAVYVDREPTADTAQLESLALQNRQLALQTEQIQIQDRQLRQQGRFQLYQTIISTVGAVATVIFAVEALRN</sequence>
<evidence type="ECO:0000313" key="7">
    <source>
        <dbReference type="Proteomes" id="UP000216446"/>
    </source>
</evidence>
<dbReference type="EMBL" id="MQWB01000001">
    <property type="protein sequence ID" value="OZC03087.1"/>
    <property type="molecule type" value="Genomic_DNA"/>
</dbReference>
<dbReference type="Pfam" id="PF02563">
    <property type="entry name" value="Poly_export"/>
    <property type="match status" value="1"/>
</dbReference>
<accession>A0A259TZR2</accession>
<dbReference type="GO" id="GO:0015159">
    <property type="term" value="F:polysaccharide transmembrane transporter activity"/>
    <property type="evidence" value="ECO:0007669"/>
    <property type="project" value="InterPro"/>
</dbReference>
<protein>
    <submittedName>
        <fullName evidence="6">Uncharacterized protein</fullName>
    </submittedName>
</protein>